<evidence type="ECO:0008006" key="5">
    <source>
        <dbReference type="Google" id="ProtNLM"/>
    </source>
</evidence>
<reference evidence="3" key="1">
    <citation type="submission" date="2016-07" db="EMBL/GenBank/DDBJ databases">
        <title>Nontailed viruses are major unrecognized killers of bacteria in the ocean.</title>
        <authorList>
            <person name="Kauffman K."/>
            <person name="Hussain F."/>
            <person name="Yang J."/>
            <person name="Arevalo P."/>
            <person name="Brown J."/>
            <person name="Cutler M."/>
            <person name="Kelly L."/>
            <person name="Polz M.F."/>
        </authorList>
    </citation>
    <scope>NUCLEOTIDE SEQUENCE [LARGE SCALE GENOMIC DNA]</scope>
    <source>
        <strain evidence="3">10N.222.48.A2</strain>
    </source>
</reference>
<evidence type="ECO:0000313" key="3">
    <source>
        <dbReference type="Proteomes" id="UP000235579"/>
    </source>
</evidence>
<reference evidence="1" key="3">
    <citation type="journal article" date="2018" name="Nature">
        <title>A major lineage of non-tailed dsDNA viruses as unrecognized killers of marine bacteria.</title>
        <authorList>
            <person name="Kauffman K.M."/>
            <person name="Hussain F.A."/>
            <person name="Yang J."/>
            <person name="Arevalo P."/>
            <person name="Brown J.M."/>
            <person name="Chang W.K."/>
            <person name="VanInsberghe D."/>
            <person name="Elsherbini J."/>
            <person name="Sharma R.S."/>
            <person name="Cutler M.B."/>
            <person name="Kelly L."/>
            <person name="Polz M.F."/>
        </authorList>
    </citation>
    <scope>NUCLEOTIDE SEQUENCE</scope>
    <source>
        <strain evidence="1">10N.222.48.A2</strain>
    </source>
</reference>
<reference evidence="1" key="2">
    <citation type="submission" date="2016-07" db="EMBL/GenBank/DDBJ databases">
        <authorList>
            <person name="Wan K."/>
            <person name="Booth B."/>
            <person name="Spirohn K."/>
            <person name="Hao T."/>
            <person name="Hu Y."/>
            <person name="Calderwood M."/>
            <person name="Hill D."/>
            <person name="Mohr S."/>
            <person name="Vidal M."/>
            <person name="Celniker S."/>
            <person name="Perrimon N."/>
        </authorList>
    </citation>
    <scope>NUCLEOTIDE SEQUENCE</scope>
    <source>
        <strain evidence="1">10N.222.48.A2</strain>
    </source>
</reference>
<dbReference type="Gene3D" id="3.40.50.300">
    <property type="entry name" value="P-loop containing nucleotide triphosphate hydrolases"/>
    <property type="match status" value="1"/>
</dbReference>
<dbReference type="SUPFAM" id="SSF52540">
    <property type="entry name" value="P-loop containing nucleoside triphosphate hydrolases"/>
    <property type="match status" value="1"/>
</dbReference>
<proteinExistence type="predicted"/>
<organism evidence="1 3">
    <name type="scientific">Vibrio tasmaniensis</name>
    <dbReference type="NCBI Taxonomy" id="212663"/>
    <lineage>
        <taxon>Bacteria</taxon>
        <taxon>Pseudomonadati</taxon>
        <taxon>Pseudomonadota</taxon>
        <taxon>Gammaproteobacteria</taxon>
        <taxon>Vibrionales</taxon>
        <taxon>Vibrionaceae</taxon>
        <taxon>Vibrio</taxon>
    </lineage>
</organism>
<evidence type="ECO:0000313" key="1">
    <source>
        <dbReference type="EMBL" id="PMP16968.1"/>
    </source>
</evidence>
<dbReference type="PANTHER" id="PTHR36978">
    <property type="entry name" value="P-LOOP CONTAINING NUCLEOTIDE TRIPHOSPHATE HYDROLASE"/>
    <property type="match status" value="1"/>
</dbReference>
<protein>
    <recommendedName>
        <fullName evidence="5">Sulfotransferase family protein</fullName>
    </recommendedName>
</protein>
<dbReference type="EMBL" id="MDBP01000031">
    <property type="protein sequence ID" value="PMP16968.1"/>
    <property type="molecule type" value="Genomic_DNA"/>
</dbReference>
<accession>A0A2N7NMA4</accession>
<dbReference type="InterPro" id="IPR040632">
    <property type="entry name" value="Sulfotransfer_4"/>
</dbReference>
<dbReference type="InterPro" id="IPR027417">
    <property type="entry name" value="P-loop_NTPase"/>
</dbReference>
<evidence type="ECO:0000313" key="4">
    <source>
        <dbReference type="Proteomes" id="UP000308018"/>
    </source>
</evidence>
<dbReference type="Pfam" id="PF17784">
    <property type="entry name" value="Sulfotransfer_4"/>
    <property type="match status" value="1"/>
</dbReference>
<dbReference type="AlphaFoldDB" id="A0A2N7NMA4"/>
<comment type="caution">
    <text evidence="1">The sequence shown here is derived from an EMBL/GenBank/DDBJ whole genome shotgun (WGS) entry which is preliminary data.</text>
</comment>
<evidence type="ECO:0000313" key="2">
    <source>
        <dbReference type="EMBL" id="TKG28689.1"/>
    </source>
</evidence>
<name>A0A2N7NMA4_9VIBR</name>
<dbReference type="Proteomes" id="UP000308018">
    <property type="component" value="Unassembled WGS sequence"/>
</dbReference>
<gene>
    <name evidence="1" type="ORF">BCS92_07455</name>
    <name evidence="2" type="ORF">FC057_21075</name>
</gene>
<reference evidence="2 4" key="4">
    <citation type="submission" date="2019-04" db="EMBL/GenBank/DDBJ databases">
        <title>A reverse ecology approach based on a biological definition of microbial populations.</title>
        <authorList>
            <person name="Arevalo P."/>
            <person name="Vaninsberghe D."/>
            <person name="Elsherbini J."/>
            <person name="Gore J."/>
            <person name="Polz M."/>
        </authorList>
    </citation>
    <scope>NUCLEOTIDE SEQUENCE [LARGE SCALE GENOMIC DNA]</scope>
    <source>
        <strain evidence="2 4">10N.222.45.A8</strain>
    </source>
</reference>
<dbReference type="EMBL" id="SYVV01000039">
    <property type="protein sequence ID" value="TKG28689.1"/>
    <property type="molecule type" value="Genomic_DNA"/>
</dbReference>
<sequence length="212" mass="24876">MSAINNNTKYFCIGFNKTGTTSLENAFRLFGFTLGDQATAEMLIFDWNNNQFEKILRFCEMADAFQDIPFSLPGTYIKIFEQYPNAKFILTLRDSSEQWYESLTRFHSKVFSTDKNSLPSKHDLDNSMYRYKGYSLDAMKVMYGYPNVPLYDKKHYMDLYEKHEKDVKEFFKDKPENLLVLNVAETNSYQKLADFVGVRVESDGSFPWENKT</sequence>
<dbReference type="RefSeq" id="WP_009847949.1">
    <property type="nucleotide sequence ID" value="NZ_MDBP01000031.1"/>
</dbReference>
<dbReference type="Proteomes" id="UP000235579">
    <property type="component" value="Unassembled WGS sequence"/>
</dbReference>
<dbReference type="PANTHER" id="PTHR36978:SF4">
    <property type="entry name" value="P-LOOP CONTAINING NUCLEOSIDE TRIPHOSPHATE HYDROLASE PROTEIN"/>
    <property type="match status" value="1"/>
</dbReference>